<evidence type="ECO:0000259" key="2">
    <source>
        <dbReference type="Pfam" id="PF01408"/>
    </source>
</evidence>
<proteinExistence type="predicted"/>
<evidence type="ECO:0000256" key="1">
    <source>
        <dbReference type="ARBA" id="ARBA00023002"/>
    </source>
</evidence>
<evidence type="ECO:0000313" key="4">
    <source>
        <dbReference type="EMBL" id="MBE1613163.1"/>
    </source>
</evidence>
<dbReference type="Gene3D" id="3.40.50.720">
    <property type="entry name" value="NAD(P)-binding Rossmann-like Domain"/>
    <property type="match status" value="1"/>
</dbReference>
<comment type="caution">
    <text evidence="4">The sequence shown here is derived from an EMBL/GenBank/DDBJ whole genome shotgun (WGS) entry which is preliminary data.</text>
</comment>
<dbReference type="GO" id="GO:0016491">
    <property type="term" value="F:oxidoreductase activity"/>
    <property type="evidence" value="ECO:0007669"/>
    <property type="project" value="UniProtKB-KW"/>
</dbReference>
<dbReference type="PANTHER" id="PTHR43818:SF11">
    <property type="entry name" value="BCDNA.GH03377"/>
    <property type="match status" value="1"/>
</dbReference>
<dbReference type="RefSeq" id="WP_192756076.1">
    <property type="nucleotide sequence ID" value="NZ_BAABJL010000082.1"/>
</dbReference>
<dbReference type="EMBL" id="JADBEM010000001">
    <property type="protein sequence ID" value="MBE1613163.1"/>
    <property type="molecule type" value="Genomic_DNA"/>
</dbReference>
<feature type="domain" description="Gfo/Idh/MocA-like oxidoreductase N-terminal" evidence="2">
    <location>
        <begin position="30"/>
        <end position="128"/>
    </location>
</feature>
<dbReference type="AlphaFoldDB" id="A0A927N8X5"/>
<dbReference type="Proteomes" id="UP000638648">
    <property type="component" value="Unassembled WGS sequence"/>
</dbReference>
<name>A0A927N8X5_9ACTN</name>
<gene>
    <name evidence="4" type="ORF">HEB94_010011</name>
</gene>
<organism evidence="4 5">
    <name type="scientific">Actinopolymorpha pittospori</name>
    <dbReference type="NCBI Taxonomy" id="648752"/>
    <lineage>
        <taxon>Bacteria</taxon>
        <taxon>Bacillati</taxon>
        <taxon>Actinomycetota</taxon>
        <taxon>Actinomycetes</taxon>
        <taxon>Propionibacteriales</taxon>
        <taxon>Actinopolymorphaceae</taxon>
        <taxon>Actinopolymorpha</taxon>
    </lineage>
</organism>
<dbReference type="InterPro" id="IPR050463">
    <property type="entry name" value="Gfo/Idh/MocA_oxidrdct_glycsds"/>
</dbReference>
<evidence type="ECO:0000313" key="5">
    <source>
        <dbReference type="Proteomes" id="UP000638648"/>
    </source>
</evidence>
<keyword evidence="1" id="KW-0560">Oxidoreductase</keyword>
<reference evidence="4" key="1">
    <citation type="submission" date="2020-10" db="EMBL/GenBank/DDBJ databases">
        <title>Sequencing the genomes of 1000 actinobacteria strains.</title>
        <authorList>
            <person name="Klenk H.-P."/>
        </authorList>
    </citation>
    <scope>NUCLEOTIDE SEQUENCE</scope>
    <source>
        <strain evidence="4">DSM 45354</strain>
    </source>
</reference>
<dbReference type="Gene3D" id="3.30.360.10">
    <property type="entry name" value="Dihydrodipicolinate Reductase, domain 2"/>
    <property type="match status" value="1"/>
</dbReference>
<feature type="domain" description="GFO/IDH/MocA-like oxidoreductase" evidence="3">
    <location>
        <begin position="138"/>
        <end position="264"/>
    </location>
</feature>
<accession>A0A927N8X5</accession>
<dbReference type="Pfam" id="PF22725">
    <property type="entry name" value="GFO_IDH_MocA_C3"/>
    <property type="match status" value="1"/>
</dbReference>
<keyword evidence="5" id="KW-1185">Reference proteome</keyword>
<dbReference type="SUPFAM" id="SSF51735">
    <property type="entry name" value="NAD(P)-binding Rossmann-fold domains"/>
    <property type="match status" value="1"/>
</dbReference>
<dbReference type="GO" id="GO:0000166">
    <property type="term" value="F:nucleotide binding"/>
    <property type="evidence" value="ECO:0007669"/>
    <property type="project" value="InterPro"/>
</dbReference>
<dbReference type="InterPro" id="IPR055170">
    <property type="entry name" value="GFO_IDH_MocA-like_dom"/>
</dbReference>
<dbReference type="SUPFAM" id="SSF55347">
    <property type="entry name" value="Glyceraldehyde-3-phosphate dehydrogenase-like, C-terminal domain"/>
    <property type="match status" value="1"/>
</dbReference>
<dbReference type="InterPro" id="IPR036291">
    <property type="entry name" value="NAD(P)-bd_dom_sf"/>
</dbReference>
<dbReference type="PANTHER" id="PTHR43818">
    <property type="entry name" value="BCDNA.GH03377"/>
    <property type="match status" value="1"/>
</dbReference>
<evidence type="ECO:0000259" key="3">
    <source>
        <dbReference type="Pfam" id="PF22725"/>
    </source>
</evidence>
<sequence length="343" mass="36934">MTTTGKPLKFAVLGLDHAHVLGLIRGLTEAGAEFAGLWSETDTKLSAGVAERAPEVPRVADARQLLEDPSIELVVTAAVPARRAEISVEALRHGKDVVADKPGALTLDQLAEVRAAVAESGKFWSVAFSERTGSRATLHARKLIEEGAIGRVVQTVGFGPHHLRPETRPAWTFDPGLAGGILADIASHQVDQFLYLTGSTSAQVVSSTVGNFAHPDRPGFEDFGELVLRSEQAQGYARVDWYTPNGLGVWGDVRLTILGTEGYMELRKNVDLLGRPGGDHLFLVNGEGTNYLRSDDVELPYFPAILADVVERGDTAIPQELVFTATELALTAQRDANRVGNLR</sequence>
<dbReference type="Pfam" id="PF01408">
    <property type="entry name" value="GFO_IDH_MocA"/>
    <property type="match status" value="1"/>
</dbReference>
<protein>
    <submittedName>
        <fullName evidence="4">Dehydrogenase</fullName>
    </submittedName>
</protein>
<dbReference type="InterPro" id="IPR000683">
    <property type="entry name" value="Gfo/Idh/MocA-like_OxRdtase_N"/>
</dbReference>